<dbReference type="InterPro" id="IPR039426">
    <property type="entry name" value="TonB-dep_rcpt-like"/>
</dbReference>
<sequence length="915" mass="101703">MRLFLFLLMMSWSWMVTAQEVGIIAGKITDKDANDEPLPFATVLIQGTQKGSNTDFDGLFRIDGVTPGTYTVEVRFVGYETLELKNIVVTAGKVTEITASMSAGSTNLEDVVVTAKTEKDSDIAMIMLQRESLQMLQSIGAKELSRKGVSNAEGAVTKVTGVSKQQGAKNVFVRGLGDRYNSTSLNNLPLPSEDPEYKNIALSFFTSDIINSIDVNKAFGANLYGDVAGANINITSKELGNEDIFQIGVSSGINTQTISEDFYSASGTSKFGTVDNPTSPITDLNKYDFKNSFEPTKAGTPINFGLSLNAGKKFQLGANALSTFLVASHSSDFTYQNGVTRDITPEGGRSKDLTFDKYEYHVSQVLMGNLKYEIGENNFVSYNGTYIHDNNQSVGNFNGFHASIYDDASNPIAEKSFIRRQQENNNRLYVNQLLSYIELNKNISLDLGASYNVVQGNEPDRRTNSYAFDGINYETVSGSAAANHRFYSELEEKDYAARALLTVKMNSEESLNQFQFGGNYRNTKRDFSAMQFNFNFDAPTDVDRDNPDGLFNQQSLDNGVFNILTANGNGVDAFVPITYNGDRRIYAGLVNYAREFNSALLLNFGLRYEQIEQDVIWDTNLDRNTFNNNINTVSESYVLPSVNVKYDITDDKVVRLAGSKTYTLPQFKEVAPFLYEDVNFSSFGNPFLRPSNNYNLDLKYDWYFTNTELVSVTGFYKRVEDALNRVQVNSAANELSYVNTGNANVAGVELELKKSLIQQYGDDNSMKLLNFGLNVSYLYSNQKLVDVPTDALTVRFTNAEDKLEGASPLLINADLTYQIEREGLDFTTSVVMNYFSDRIFSLGTAGSQNIMEKGVPTLDFITRTKLGQHLGLNLSLKNLLNPAFKLTKELNNGSDTIINSYKRGMNVSFGINYTF</sequence>
<dbReference type="InterPro" id="IPR008969">
    <property type="entry name" value="CarboxyPept-like_regulatory"/>
</dbReference>
<feature type="signal peptide" evidence="10">
    <location>
        <begin position="1"/>
        <end position="18"/>
    </location>
</feature>
<dbReference type="GO" id="GO:0009279">
    <property type="term" value="C:cell outer membrane"/>
    <property type="evidence" value="ECO:0007669"/>
    <property type="project" value="UniProtKB-SubCell"/>
</dbReference>
<dbReference type="PANTHER" id="PTHR40980:SF5">
    <property type="entry name" value="TONB-DEPENDENT RECEPTOR"/>
    <property type="match status" value="1"/>
</dbReference>
<dbReference type="InterPro" id="IPR000531">
    <property type="entry name" value="Beta-barrel_TonB"/>
</dbReference>
<keyword evidence="5 9" id="KW-0798">TonB box</keyword>
<evidence type="ECO:0008006" key="15">
    <source>
        <dbReference type="Google" id="ProtNLM"/>
    </source>
</evidence>
<dbReference type="SUPFAM" id="SSF49464">
    <property type="entry name" value="Carboxypeptidase regulatory domain-like"/>
    <property type="match status" value="1"/>
</dbReference>
<keyword evidence="4 8" id="KW-0812">Transmembrane</keyword>
<evidence type="ECO:0000256" key="1">
    <source>
        <dbReference type="ARBA" id="ARBA00004571"/>
    </source>
</evidence>
<evidence type="ECO:0000256" key="10">
    <source>
        <dbReference type="SAM" id="SignalP"/>
    </source>
</evidence>
<proteinExistence type="inferred from homology"/>
<evidence type="ECO:0000259" key="12">
    <source>
        <dbReference type="Pfam" id="PF07715"/>
    </source>
</evidence>
<keyword evidence="2 8" id="KW-0813">Transport</keyword>
<dbReference type="Gene3D" id="2.170.130.10">
    <property type="entry name" value="TonB-dependent receptor, plug domain"/>
    <property type="match status" value="1"/>
</dbReference>
<evidence type="ECO:0000256" key="7">
    <source>
        <dbReference type="ARBA" id="ARBA00023237"/>
    </source>
</evidence>
<dbReference type="RefSeq" id="WP_071426670.1">
    <property type="nucleotide sequence ID" value="NZ_JSVA01000001.1"/>
</dbReference>
<gene>
    <name evidence="13" type="ORF">OB69_00700</name>
</gene>
<keyword evidence="3 8" id="KW-1134">Transmembrane beta strand</keyword>
<evidence type="ECO:0000256" key="2">
    <source>
        <dbReference type="ARBA" id="ARBA00022448"/>
    </source>
</evidence>
<evidence type="ECO:0000313" key="14">
    <source>
        <dbReference type="Proteomes" id="UP000036908"/>
    </source>
</evidence>
<evidence type="ECO:0000256" key="8">
    <source>
        <dbReference type="PROSITE-ProRule" id="PRU01360"/>
    </source>
</evidence>
<dbReference type="Pfam" id="PF07715">
    <property type="entry name" value="Plug"/>
    <property type="match status" value="1"/>
</dbReference>
<evidence type="ECO:0000313" key="13">
    <source>
        <dbReference type="EMBL" id="KOF04610.1"/>
    </source>
</evidence>
<dbReference type="OrthoDB" id="9768470at2"/>
<dbReference type="Pfam" id="PF13715">
    <property type="entry name" value="CarbopepD_reg_2"/>
    <property type="match status" value="1"/>
</dbReference>
<comment type="caution">
    <text evidence="13">The sequence shown here is derived from an EMBL/GenBank/DDBJ whole genome shotgun (WGS) entry which is preliminary data.</text>
</comment>
<dbReference type="Gene3D" id="2.40.170.20">
    <property type="entry name" value="TonB-dependent receptor, beta-barrel domain"/>
    <property type="match status" value="1"/>
</dbReference>
<dbReference type="InterPro" id="IPR012910">
    <property type="entry name" value="Plug_dom"/>
</dbReference>
<protein>
    <recommendedName>
        <fullName evidence="15">TonB-dependent receptor</fullName>
    </recommendedName>
</protein>
<name>A0A0L8AQV1_9BACT</name>
<feature type="chain" id="PRO_5005580356" description="TonB-dependent receptor" evidence="10">
    <location>
        <begin position="19"/>
        <end position="915"/>
    </location>
</feature>
<dbReference type="SUPFAM" id="SSF56935">
    <property type="entry name" value="Porins"/>
    <property type="match status" value="1"/>
</dbReference>
<evidence type="ECO:0000256" key="9">
    <source>
        <dbReference type="RuleBase" id="RU003357"/>
    </source>
</evidence>
<dbReference type="Gene3D" id="2.60.40.1120">
    <property type="entry name" value="Carboxypeptidase-like, regulatory domain"/>
    <property type="match status" value="1"/>
</dbReference>
<dbReference type="Pfam" id="PF00593">
    <property type="entry name" value="TonB_dep_Rec_b-barrel"/>
    <property type="match status" value="1"/>
</dbReference>
<evidence type="ECO:0000256" key="5">
    <source>
        <dbReference type="ARBA" id="ARBA00023077"/>
    </source>
</evidence>
<dbReference type="InterPro" id="IPR036942">
    <property type="entry name" value="Beta-barrel_TonB_sf"/>
</dbReference>
<feature type="domain" description="TonB-dependent receptor plug" evidence="12">
    <location>
        <begin position="130"/>
        <end position="228"/>
    </location>
</feature>
<dbReference type="AlphaFoldDB" id="A0A0L8AQV1"/>
<accession>A0A0L8AQV1</accession>
<comment type="subcellular location">
    <subcellularLocation>
        <location evidence="1 8">Cell outer membrane</location>
        <topology evidence="1 8">Multi-pass membrane protein</topology>
    </subcellularLocation>
</comment>
<keyword evidence="10" id="KW-0732">Signal</keyword>
<keyword evidence="14" id="KW-1185">Reference proteome</keyword>
<keyword evidence="7 8" id="KW-0998">Cell outer membrane</keyword>
<reference evidence="14" key="1">
    <citation type="submission" date="2014-11" db="EMBL/GenBank/DDBJ databases">
        <title>Genome sequencing of Roseivirga sp. D-25.</title>
        <authorList>
            <person name="Selvaratnam C."/>
            <person name="Thevarajoo S."/>
            <person name="Goh K.M."/>
            <person name="Eee R."/>
            <person name="Chan K.-G."/>
            <person name="Chong C.S."/>
        </authorList>
    </citation>
    <scope>NUCLEOTIDE SEQUENCE [LARGE SCALE GENOMIC DNA]</scope>
    <source>
        <strain evidence="14">D-25</strain>
    </source>
</reference>
<keyword evidence="6 8" id="KW-0472">Membrane</keyword>
<dbReference type="PROSITE" id="PS52016">
    <property type="entry name" value="TONB_DEPENDENT_REC_3"/>
    <property type="match status" value="1"/>
</dbReference>
<dbReference type="Proteomes" id="UP000036908">
    <property type="component" value="Unassembled WGS sequence"/>
</dbReference>
<dbReference type="InterPro" id="IPR037066">
    <property type="entry name" value="Plug_dom_sf"/>
</dbReference>
<evidence type="ECO:0000259" key="11">
    <source>
        <dbReference type="Pfam" id="PF00593"/>
    </source>
</evidence>
<dbReference type="EMBL" id="JSVA01000001">
    <property type="protein sequence ID" value="KOF04610.1"/>
    <property type="molecule type" value="Genomic_DNA"/>
</dbReference>
<organism evidence="13 14">
    <name type="scientific">Roseivirga seohaensis subsp. aquiponti</name>
    <dbReference type="NCBI Taxonomy" id="1566026"/>
    <lineage>
        <taxon>Bacteria</taxon>
        <taxon>Pseudomonadati</taxon>
        <taxon>Bacteroidota</taxon>
        <taxon>Cytophagia</taxon>
        <taxon>Cytophagales</taxon>
        <taxon>Roseivirgaceae</taxon>
        <taxon>Roseivirga</taxon>
    </lineage>
</organism>
<evidence type="ECO:0000256" key="6">
    <source>
        <dbReference type="ARBA" id="ARBA00023136"/>
    </source>
</evidence>
<comment type="similarity">
    <text evidence="8 9">Belongs to the TonB-dependent receptor family.</text>
</comment>
<evidence type="ECO:0000256" key="4">
    <source>
        <dbReference type="ARBA" id="ARBA00022692"/>
    </source>
</evidence>
<dbReference type="PATRIC" id="fig|1566026.4.peg.146"/>
<feature type="domain" description="TonB-dependent receptor-like beta-barrel" evidence="11">
    <location>
        <begin position="516"/>
        <end position="879"/>
    </location>
</feature>
<evidence type="ECO:0000256" key="3">
    <source>
        <dbReference type="ARBA" id="ARBA00022452"/>
    </source>
</evidence>
<dbReference type="PANTHER" id="PTHR40980">
    <property type="entry name" value="PLUG DOMAIN-CONTAINING PROTEIN"/>
    <property type="match status" value="1"/>
</dbReference>